<comment type="caution">
    <text evidence="2">The sequence shown here is derived from an EMBL/GenBank/DDBJ whole genome shotgun (WGS) entry which is preliminary data.</text>
</comment>
<gene>
    <name evidence="2" type="ORF">ACIBG2_30510</name>
</gene>
<evidence type="ECO:0008006" key="4">
    <source>
        <dbReference type="Google" id="ProtNLM"/>
    </source>
</evidence>
<feature type="compositionally biased region" description="Low complexity" evidence="1">
    <location>
        <begin position="1"/>
        <end position="12"/>
    </location>
</feature>
<dbReference type="EMBL" id="JBITGY010000008">
    <property type="protein sequence ID" value="MFI6501748.1"/>
    <property type="molecule type" value="Genomic_DNA"/>
</dbReference>
<accession>A0ABW7Z0X7</accession>
<organism evidence="2 3">
    <name type="scientific">Nonomuraea typhae</name>
    <dbReference type="NCBI Taxonomy" id="2603600"/>
    <lineage>
        <taxon>Bacteria</taxon>
        <taxon>Bacillati</taxon>
        <taxon>Actinomycetota</taxon>
        <taxon>Actinomycetes</taxon>
        <taxon>Streptosporangiales</taxon>
        <taxon>Streptosporangiaceae</taxon>
        <taxon>Nonomuraea</taxon>
    </lineage>
</organism>
<reference evidence="2 3" key="1">
    <citation type="submission" date="2024-10" db="EMBL/GenBank/DDBJ databases">
        <title>The Natural Products Discovery Center: Release of the First 8490 Sequenced Strains for Exploring Actinobacteria Biosynthetic Diversity.</title>
        <authorList>
            <person name="Kalkreuter E."/>
            <person name="Kautsar S.A."/>
            <person name="Yang D."/>
            <person name="Bader C.D."/>
            <person name="Teijaro C.N."/>
            <person name="Fluegel L."/>
            <person name="Davis C.M."/>
            <person name="Simpson J.R."/>
            <person name="Lauterbach L."/>
            <person name="Steele A.D."/>
            <person name="Gui C."/>
            <person name="Meng S."/>
            <person name="Li G."/>
            <person name="Viehrig K."/>
            <person name="Ye F."/>
            <person name="Su P."/>
            <person name="Kiefer A.F."/>
            <person name="Nichols A."/>
            <person name="Cepeda A.J."/>
            <person name="Yan W."/>
            <person name="Fan B."/>
            <person name="Jiang Y."/>
            <person name="Adhikari A."/>
            <person name="Zheng C.-J."/>
            <person name="Schuster L."/>
            <person name="Cowan T.M."/>
            <person name="Smanski M.J."/>
            <person name="Chevrette M.G."/>
            <person name="De Carvalho L.P.S."/>
            <person name="Shen B."/>
        </authorList>
    </citation>
    <scope>NUCLEOTIDE SEQUENCE [LARGE SCALE GENOMIC DNA]</scope>
    <source>
        <strain evidence="2 3">NPDC050545</strain>
    </source>
</reference>
<feature type="compositionally biased region" description="Pro residues" evidence="1">
    <location>
        <begin position="24"/>
        <end position="38"/>
    </location>
</feature>
<keyword evidence="3" id="KW-1185">Reference proteome</keyword>
<dbReference type="RefSeq" id="WP_397086721.1">
    <property type="nucleotide sequence ID" value="NZ_JBITGY010000008.1"/>
</dbReference>
<dbReference type="SUPFAM" id="SSF56112">
    <property type="entry name" value="Protein kinase-like (PK-like)"/>
    <property type="match status" value="1"/>
</dbReference>
<protein>
    <recommendedName>
        <fullName evidence="4">Protein kinase domain-containing protein</fullName>
    </recommendedName>
</protein>
<dbReference type="Gene3D" id="1.10.510.10">
    <property type="entry name" value="Transferase(Phosphotransferase) domain 1"/>
    <property type="match status" value="1"/>
</dbReference>
<dbReference type="InterPro" id="IPR011009">
    <property type="entry name" value="Kinase-like_dom_sf"/>
</dbReference>
<proteinExistence type="predicted"/>
<sequence length="289" mass="28737">MPAPADPATATPTPMPGDQATPHPGEPSAPPPMGPNPSRPSDHTPPGGSAVPFPTPSAPAADRTPPGGSALPFPTDPTPPGGSAVPLTPAPPAPDDGYPTPPVGPTPYPGPPAAIPYPAPAHETPQGRRGRRHATPPPVQVAEPGPVDRPLEHVIGNHGPLAPVQVAAIGLAVLDQLVALHARGEHHGDIRPGNILLSPAGQAILVPPLMPNGISAYTAPEGATGPAADLWSLGATLFAAVEGLPPAPGAPLTRAGALAPVLYALLSGDPAARPAPVPLRQEFLAISQG</sequence>
<evidence type="ECO:0000313" key="3">
    <source>
        <dbReference type="Proteomes" id="UP001612741"/>
    </source>
</evidence>
<feature type="compositionally biased region" description="Pro residues" evidence="1">
    <location>
        <begin position="88"/>
        <end position="119"/>
    </location>
</feature>
<evidence type="ECO:0000256" key="1">
    <source>
        <dbReference type="SAM" id="MobiDB-lite"/>
    </source>
</evidence>
<dbReference type="Proteomes" id="UP001612741">
    <property type="component" value="Unassembled WGS sequence"/>
</dbReference>
<evidence type="ECO:0000313" key="2">
    <source>
        <dbReference type="EMBL" id="MFI6501748.1"/>
    </source>
</evidence>
<name>A0ABW7Z0X7_9ACTN</name>
<feature type="region of interest" description="Disordered" evidence="1">
    <location>
        <begin position="1"/>
        <end position="146"/>
    </location>
</feature>